<dbReference type="InParanoid" id="A0A6J2XAQ4"/>
<dbReference type="PROSITE" id="PS50088">
    <property type="entry name" value="ANK_REPEAT"/>
    <property type="match status" value="3"/>
</dbReference>
<evidence type="ECO:0000256" key="1">
    <source>
        <dbReference type="ARBA" id="ARBA00022553"/>
    </source>
</evidence>
<evidence type="ECO:0000256" key="6">
    <source>
        <dbReference type="ARBA" id="ARBA00023137"/>
    </source>
</evidence>
<dbReference type="InterPro" id="IPR000719">
    <property type="entry name" value="Prot_kinase_dom"/>
</dbReference>
<evidence type="ECO:0000256" key="8">
    <source>
        <dbReference type="PROSITE-ProRule" id="PRU00023"/>
    </source>
</evidence>
<dbReference type="AlphaFoldDB" id="A0A6J2XAQ4"/>
<sequence length="731" mass="82872">MNNYDDICWYHPKISREEGENLLLNDSRQCNGLFLVRGSISSPCDYALSVLYNEQVNNYQIRKHQEDAFFSIDECVKIHGLENLINYYKTNPLSDDGLVLTEYIKGSLPPHDSRRQGHTNLLHRATDQGDYTVVTALLKNGYHGFLAKNQNGETAAHLAAKKGQNDILRHFIQREFNVNLRDAAGFTPLHYACEYNFPATVRLLIESGNANIQARNTNSGEVPLHVAASKGHKEVIKELLSLNAPVHPRTKDGNLPIDLARKHDHEECVILLENYKSPEPKVSRGEFYHGTLGRHEAEAIIRKSNPQSGTFLVRFSDRNNEDVLTLFHEEKVWNYIIRRKDQYLFIDDGPFLNSLEHVVDYYKSLPDGLPTILITPVPPSPKPHVPPLSTLKRKNQTLTKPKLQLPSAINSTDISTSSPDIFQNISFKSDLSLANNNNNNNNTKEKEKYYICISRLSRGNLIGEGEFASVFEGTLLNTDNSNTKVAIKTLRQEQLDNEEAFLSEARVMINLNHHCIVKLLGICIGPPLQMIQELVPLGSILQYIDTHSTEINPNYEFKIWAAQIACGMQYLEENRFVHRDLAARNILLASKLQAKISDFGLSRALGTGHEYYRALRGGKWPLKWYAPESYNYGQFSNKSDVWSFGVTIWEMYSFGAAPYGDKKGAEAIKLIDNGQRLEQPAACPDNIFEMMLKCWAMNSDDRPSFSELVEFFNSGSEYTNIKELLPETELA</sequence>
<accession>A0A6J2XAQ4</accession>
<dbReference type="PROSITE" id="PS00107">
    <property type="entry name" value="PROTEIN_KINASE_ATP"/>
    <property type="match status" value="1"/>
</dbReference>
<dbReference type="FunCoup" id="A0A6J2XAQ4">
    <property type="interactions" value="163"/>
</dbReference>
<evidence type="ECO:0000256" key="11">
    <source>
        <dbReference type="RuleBase" id="RU362096"/>
    </source>
</evidence>
<keyword evidence="4 11" id="KW-0418">Kinase</keyword>
<dbReference type="InterPro" id="IPR000980">
    <property type="entry name" value="SH2"/>
</dbReference>
<dbReference type="Gene3D" id="3.30.505.10">
    <property type="entry name" value="SH2 domain"/>
    <property type="match status" value="2"/>
</dbReference>
<dbReference type="PROSITE" id="PS00109">
    <property type="entry name" value="PROTEIN_KINASE_TYR"/>
    <property type="match status" value="1"/>
</dbReference>
<dbReference type="InterPro" id="IPR020635">
    <property type="entry name" value="Tyr_kinase_cat_dom"/>
</dbReference>
<evidence type="ECO:0000313" key="15">
    <source>
        <dbReference type="RefSeq" id="XP_030748322.1"/>
    </source>
</evidence>
<evidence type="ECO:0000256" key="10">
    <source>
        <dbReference type="PROSITE-ProRule" id="PRU10141"/>
    </source>
</evidence>
<comment type="catalytic activity">
    <reaction evidence="7 11">
        <text>L-tyrosyl-[protein] + ATP = O-phospho-L-tyrosyl-[protein] + ADP + H(+)</text>
        <dbReference type="Rhea" id="RHEA:10596"/>
        <dbReference type="Rhea" id="RHEA-COMP:10136"/>
        <dbReference type="Rhea" id="RHEA-COMP:20101"/>
        <dbReference type="ChEBI" id="CHEBI:15378"/>
        <dbReference type="ChEBI" id="CHEBI:30616"/>
        <dbReference type="ChEBI" id="CHEBI:46858"/>
        <dbReference type="ChEBI" id="CHEBI:61978"/>
        <dbReference type="ChEBI" id="CHEBI:456216"/>
        <dbReference type="EC" id="2.7.10.2"/>
    </reaction>
</comment>
<comment type="similarity">
    <text evidence="11">Belongs to the protein kinase superfamily. Tyr protein kinase family.</text>
</comment>
<keyword evidence="6 11" id="KW-0829">Tyrosine-protein kinase</keyword>
<dbReference type="PROSITE" id="PS50001">
    <property type="entry name" value="SH2"/>
    <property type="match status" value="2"/>
</dbReference>
<feature type="repeat" description="ANK" evidence="8">
    <location>
        <begin position="184"/>
        <end position="208"/>
    </location>
</feature>
<keyword evidence="5 10" id="KW-0067">ATP-binding</keyword>
<protein>
    <recommendedName>
        <fullName evidence="11">Tyrosine-protein kinase</fullName>
        <ecNumber evidence="11">2.7.10.2</ecNumber>
    </recommendedName>
</protein>
<dbReference type="Gene3D" id="3.30.200.20">
    <property type="entry name" value="Phosphorylase Kinase, domain 1"/>
    <property type="match status" value="1"/>
</dbReference>
<name>A0A6J2XAQ4_SITOR</name>
<dbReference type="GO" id="GO:0071944">
    <property type="term" value="C:cell periphery"/>
    <property type="evidence" value="ECO:0007669"/>
    <property type="project" value="UniProtKB-ARBA"/>
</dbReference>
<keyword evidence="1" id="KW-0597">Phosphoprotein</keyword>
<dbReference type="SUPFAM" id="SSF55550">
    <property type="entry name" value="SH2 domain"/>
    <property type="match status" value="2"/>
</dbReference>
<dbReference type="PRINTS" id="PR00109">
    <property type="entry name" value="TYRKINASE"/>
</dbReference>
<dbReference type="PRINTS" id="PR00401">
    <property type="entry name" value="SH2DOMAIN"/>
</dbReference>
<feature type="domain" description="SH2" evidence="12">
    <location>
        <begin position="9"/>
        <end position="104"/>
    </location>
</feature>
<dbReference type="Gene3D" id="1.25.40.20">
    <property type="entry name" value="Ankyrin repeat-containing domain"/>
    <property type="match status" value="1"/>
</dbReference>
<proteinExistence type="inferred from homology"/>
<gene>
    <name evidence="15" type="primary">LOC115876620</name>
</gene>
<dbReference type="Pfam" id="PF07714">
    <property type="entry name" value="PK_Tyr_Ser-Thr"/>
    <property type="match status" value="1"/>
</dbReference>
<feature type="repeat" description="ANK" evidence="8">
    <location>
        <begin position="219"/>
        <end position="251"/>
    </location>
</feature>
<organism evidence="14 15">
    <name type="scientific">Sitophilus oryzae</name>
    <name type="common">Rice weevil</name>
    <name type="synonym">Curculio oryzae</name>
    <dbReference type="NCBI Taxonomy" id="7048"/>
    <lineage>
        <taxon>Eukaryota</taxon>
        <taxon>Metazoa</taxon>
        <taxon>Ecdysozoa</taxon>
        <taxon>Arthropoda</taxon>
        <taxon>Hexapoda</taxon>
        <taxon>Insecta</taxon>
        <taxon>Pterygota</taxon>
        <taxon>Neoptera</taxon>
        <taxon>Endopterygota</taxon>
        <taxon>Coleoptera</taxon>
        <taxon>Polyphaga</taxon>
        <taxon>Cucujiformia</taxon>
        <taxon>Curculionidae</taxon>
        <taxon>Dryophthorinae</taxon>
        <taxon>Sitophilus</taxon>
    </lineage>
</organism>
<feature type="repeat" description="ANK" evidence="8">
    <location>
        <begin position="151"/>
        <end position="183"/>
    </location>
</feature>
<evidence type="ECO:0000259" key="13">
    <source>
        <dbReference type="PROSITE" id="PS50011"/>
    </source>
</evidence>
<dbReference type="InterPro" id="IPR011009">
    <property type="entry name" value="Kinase-like_dom_sf"/>
</dbReference>
<keyword evidence="2 11" id="KW-0808">Transferase</keyword>
<feature type="binding site" evidence="10">
    <location>
        <position position="488"/>
    </location>
    <ligand>
        <name>ATP</name>
        <dbReference type="ChEBI" id="CHEBI:30616"/>
    </ligand>
</feature>
<reference evidence="15" key="1">
    <citation type="submission" date="2025-08" db="UniProtKB">
        <authorList>
            <consortium name="RefSeq"/>
        </authorList>
    </citation>
    <scope>IDENTIFICATION</scope>
    <source>
        <tissue evidence="15">Gonads</tissue>
    </source>
</reference>
<feature type="domain" description="Protein kinase" evidence="13">
    <location>
        <begin position="456"/>
        <end position="719"/>
    </location>
</feature>
<dbReference type="SMART" id="SM00219">
    <property type="entry name" value="TyrKc"/>
    <property type="match status" value="1"/>
</dbReference>
<dbReference type="GO" id="GO:0004715">
    <property type="term" value="F:non-membrane spanning protein tyrosine kinase activity"/>
    <property type="evidence" value="ECO:0007669"/>
    <property type="project" value="UniProtKB-EC"/>
</dbReference>
<dbReference type="SMART" id="SM00248">
    <property type="entry name" value="ANK"/>
    <property type="match status" value="5"/>
</dbReference>
<dbReference type="CTD" id="44353"/>
<dbReference type="Gene3D" id="1.10.510.10">
    <property type="entry name" value="Transferase(Phosphotransferase) domain 1"/>
    <property type="match status" value="1"/>
</dbReference>
<evidence type="ECO:0000256" key="4">
    <source>
        <dbReference type="ARBA" id="ARBA00022777"/>
    </source>
</evidence>
<dbReference type="GO" id="GO:0007165">
    <property type="term" value="P:signal transduction"/>
    <property type="evidence" value="ECO:0007669"/>
    <property type="project" value="UniProtKB-ARBA"/>
</dbReference>
<keyword evidence="3 10" id="KW-0547">Nucleotide-binding</keyword>
<feature type="domain" description="SH2" evidence="12">
    <location>
        <begin position="287"/>
        <end position="377"/>
    </location>
</feature>
<dbReference type="InterPro" id="IPR008266">
    <property type="entry name" value="Tyr_kinase_AS"/>
</dbReference>
<dbReference type="InterPro" id="IPR002110">
    <property type="entry name" value="Ankyrin_rpt"/>
</dbReference>
<dbReference type="InterPro" id="IPR001245">
    <property type="entry name" value="Ser-Thr/Tyr_kinase_cat_dom"/>
</dbReference>
<keyword evidence="8" id="KW-0040">ANK repeat</keyword>
<evidence type="ECO:0000256" key="9">
    <source>
        <dbReference type="PROSITE-ProRule" id="PRU00191"/>
    </source>
</evidence>
<dbReference type="GO" id="GO:0005524">
    <property type="term" value="F:ATP binding"/>
    <property type="evidence" value="ECO:0007669"/>
    <property type="project" value="UniProtKB-UniRule"/>
</dbReference>
<dbReference type="GeneID" id="115876620"/>
<dbReference type="Pfam" id="PF13637">
    <property type="entry name" value="Ank_4"/>
    <property type="match status" value="1"/>
</dbReference>
<dbReference type="OrthoDB" id="67310at2759"/>
<dbReference type="InterPro" id="IPR036860">
    <property type="entry name" value="SH2_dom_sf"/>
</dbReference>
<dbReference type="InterPro" id="IPR036770">
    <property type="entry name" value="Ankyrin_rpt-contain_sf"/>
</dbReference>
<dbReference type="FunFam" id="1.10.510.10:FF:000027">
    <property type="entry name" value="Receptor protein-tyrosine kinase"/>
    <property type="match status" value="1"/>
</dbReference>
<dbReference type="Proteomes" id="UP000504635">
    <property type="component" value="Unplaced"/>
</dbReference>
<dbReference type="SMART" id="SM00252">
    <property type="entry name" value="SH2"/>
    <property type="match status" value="2"/>
</dbReference>
<evidence type="ECO:0000313" key="14">
    <source>
        <dbReference type="Proteomes" id="UP000504635"/>
    </source>
</evidence>
<dbReference type="InterPro" id="IPR050198">
    <property type="entry name" value="Non-receptor_tyrosine_kinases"/>
</dbReference>
<dbReference type="GO" id="GO:0002009">
    <property type="term" value="P:morphogenesis of an epithelium"/>
    <property type="evidence" value="ECO:0007669"/>
    <property type="project" value="UniProtKB-ARBA"/>
</dbReference>
<dbReference type="RefSeq" id="XP_030748322.1">
    <property type="nucleotide sequence ID" value="XM_030892462.1"/>
</dbReference>
<evidence type="ECO:0000259" key="12">
    <source>
        <dbReference type="PROSITE" id="PS50001"/>
    </source>
</evidence>
<dbReference type="InterPro" id="IPR017441">
    <property type="entry name" value="Protein_kinase_ATP_BS"/>
</dbReference>
<dbReference type="SUPFAM" id="SSF56112">
    <property type="entry name" value="Protein kinase-like (PK-like)"/>
    <property type="match status" value="1"/>
</dbReference>
<keyword evidence="14" id="KW-1185">Reference proteome</keyword>
<dbReference type="PROSITE" id="PS50297">
    <property type="entry name" value="ANK_REP_REGION"/>
    <property type="match status" value="3"/>
</dbReference>
<dbReference type="Pfam" id="PF12796">
    <property type="entry name" value="Ank_2"/>
    <property type="match status" value="1"/>
</dbReference>
<dbReference type="SUPFAM" id="SSF48403">
    <property type="entry name" value="Ankyrin repeat"/>
    <property type="match status" value="1"/>
</dbReference>
<dbReference type="Pfam" id="PF00017">
    <property type="entry name" value="SH2"/>
    <property type="match status" value="2"/>
</dbReference>
<keyword evidence="9" id="KW-0727">SH2 domain</keyword>
<dbReference type="PROSITE" id="PS50011">
    <property type="entry name" value="PROTEIN_KINASE_DOM"/>
    <property type="match status" value="1"/>
</dbReference>
<evidence type="ECO:0000256" key="3">
    <source>
        <dbReference type="ARBA" id="ARBA00022741"/>
    </source>
</evidence>
<evidence type="ECO:0000256" key="7">
    <source>
        <dbReference type="ARBA" id="ARBA00051245"/>
    </source>
</evidence>
<evidence type="ECO:0000256" key="5">
    <source>
        <dbReference type="ARBA" id="ARBA00022840"/>
    </source>
</evidence>
<evidence type="ECO:0000256" key="2">
    <source>
        <dbReference type="ARBA" id="ARBA00022679"/>
    </source>
</evidence>
<dbReference type="KEGG" id="soy:115876620"/>
<dbReference type="EC" id="2.7.10.2" evidence="11"/>
<dbReference type="PANTHER" id="PTHR24418">
    <property type="entry name" value="TYROSINE-PROTEIN KINASE"/>
    <property type="match status" value="1"/>
</dbReference>